<keyword evidence="6" id="KW-0539">Nucleus</keyword>
<evidence type="ECO:0000313" key="10">
    <source>
        <dbReference type="Proteomes" id="UP000250321"/>
    </source>
</evidence>
<dbReference type="PANTHER" id="PTHR12124:SF47">
    <property type="entry name" value="EXOSOME COMPONENT 10"/>
    <property type="match status" value="1"/>
</dbReference>
<dbReference type="SMART" id="SM00341">
    <property type="entry name" value="HRDC"/>
    <property type="match status" value="1"/>
</dbReference>
<dbReference type="Pfam" id="PF00570">
    <property type="entry name" value="HRDC"/>
    <property type="match status" value="1"/>
</dbReference>
<keyword evidence="4" id="KW-0269">Exonuclease</keyword>
<feature type="domain" description="HRDC" evidence="8">
    <location>
        <begin position="403"/>
        <end position="483"/>
    </location>
</feature>
<dbReference type="EMBL" id="PJQY01000024">
    <property type="protein sequence ID" value="PQQ20883.1"/>
    <property type="molecule type" value="Genomic_DNA"/>
</dbReference>
<evidence type="ECO:0000256" key="3">
    <source>
        <dbReference type="ARBA" id="ARBA00022801"/>
    </source>
</evidence>
<evidence type="ECO:0000256" key="4">
    <source>
        <dbReference type="ARBA" id="ARBA00022839"/>
    </source>
</evidence>
<organism evidence="9 10">
    <name type="scientific">Prunus yedoensis var. nudiflora</name>
    <dbReference type="NCBI Taxonomy" id="2094558"/>
    <lineage>
        <taxon>Eukaryota</taxon>
        <taxon>Viridiplantae</taxon>
        <taxon>Streptophyta</taxon>
        <taxon>Embryophyta</taxon>
        <taxon>Tracheophyta</taxon>
        <taxon>Spermatophyta</taxon>
        <taxon>Magnoliopsida</taxon>
        <taxon>eudicotyledons</taxon>
        <taxon>Gunneridae</taxon>
        <taxon>Pentapetalae</taxon>
        <taxon>rosids</taxon>
        <taxon>fabids</taxon>
        <taxon>Rosales</taxon>
        <taxon>Rosaceae</taxon>
        <taxon>Amygdaloideae</taxon>
        <taxon>Amygdaleae</taxon>
        <taxon>Prunus</taxon>
    </lineage>
</organism>
<keyword evidence="2" id="KW-0540">Nuclease</keyword>
<comment type="caution">
    <text evidence="9">The sequence shown here is derived from an EMBL/GenBank/DDBJ whole genome shotgun (WGS) entry which is preliminary data.</text>
</comment>
<evidence type="ECO:0000256" key="7">
    <source>
        <dbReference type="SAM" id="MobiDB-lite"/>
    </source>
</evidence>
<dbReference type="FunFam" id="1.10.150.80:FF:000001">
    <property type="entry name" value="Putative exosome component 10"/>
    <property type="match status" value="1"/>
</dbReference>
<sequence>MSEEAMKVDQPQPPRTEALQTLTKGPDRTNHRTVAVNARLRWLFGAYLGQKDGFPPRLDDAYDWLVNVNDEVLERFDSSVDEFKRIRKEAEEPKRPMIADFDSENGFQLVCGKKKKGPSGLASANADSTQVSSVKPFEHVWLQRSEDDQRFLHPLEKLSVLDFVDTDVGDVEPVKPPSLESTPFKLVEEVKDLKELAAKLRSVNEFAVDLEHNQYRSFQGLTCLMQISTRTEDFIVDTLKLRIHVGPYLREVFKDPAKRKVMHGADRDIMWLQRDFGIYICNLFDTGQASRVLKMERNSLEYLLHQLCGVTANKEYQNADWRLRPLPEEMVRYAREDTHYLLHMYDLMRTMLCLMPKESENLDTPLVEVYKRSYDICMHLYEKELLTENSYLHIYGLLGAGFNAQQLAIVSGLCEWRDVVARAEDESTGYILPNKSLLEIAKQMPATTSKLKRLVKSKHPYIERNLASVVSIIGHSMQNAAFFEPAVEHLKLGRAGMATEENILANEGSEAVLPDESGSNSINGDISAAHLLLRHIKWRILNMDVVPQNLQNIVPWQSRETSSNACLLDSTKVTGVSVQVQKKPSCAFSSLLGSGVPKRKFDADRKNKEDKLEQIRSSMNFPFHSFTGSSEQSKPIIEAPATSSEIPHSEGPLTVSPDRSNLDDIITLENDSDVGEPINGCSETRKEHDSVASALGRDGEDEPMSLSDLSSSFQKCFQSRKQNRKPREVEKSQESSGLQVKPFDYEAAKRGVIFGAKPVKDAGAGEGVRSLNSGGKKKSLGGIVSNDDGSKELAQGRRRQAFPASGNRSATFR</sequence>
<dbReference type="OrthoDB" id="2250022at2759"/>
<evidence type="ECO:0000313" key="9">
    <source>
        <dbReference type="EMBL" id="PQQ20883.1"/>
    </source>
</evidence>
<dbReference type="GO" id="GO:0071037">
    <property type="term" value="P:nuclear polyadenylation-dependent snRNA catabolic process"/>
    <property type="evidence" value="ECO:0007669"/>
    <property type="project" value="TreeGrafter"/>
</dbReference>
<dbReference type="Gene3D" id="3.30.420.10">
    <property type="entry name" value="Ribonuclease H-like superfamily/Ribonuclease H"/>
    <property type="match status" value="1"/>
</dbReference>
<evidence type="ECO:0000256" key="1">
    <source>
        <dbReference type="ARBA" id="ARBA00004123"/>
    </source>
</evidence>
<dbReference type="GO" id="GO:0071038">
    <property type="term" value="P:TRAMP-dependent tRNA surveillance pathway"/>
    <property type="evidence" value="ECO:0007669"/>
    <property type="project" value="TreeGrafter"/>
</dbReference>
<dbReference type="GO" id="GO:0071044">
    <property type="term" value="P:histone mRNA catabolic process"/>
    <property type="evidence" value="ECO:0007669"/>
    <property type="project" value="TreeGrafter"/>
</dbReference>
<proteinExistence type="predicted"/>
<dbReference type="GO" id="GO:0071036">
    <property type="term" value="P:nuclear polyadenylation-dependent snoRNA catabolic process"/>
    <property type="evidence" value="ECO:0007669"/>
    <property type="project" value="TreeGrafter"/>
</dbReference>
<evidence type="ECO:0000259" key="8">
    <source>
        <dbReference type="PROSITE" id="PS50967"/>
    </source>
</evidence>
<dbReference type="SUPFAM" id="SSF47819">
    <property type="entry name" value="HRDC-like"/>
    <property type="match status" value="1"/>
</dbReference>
<protein>
    <submittedName>
        <fullName evidence="9">Protein RRP6-like 2</fullName>
    </submittedName>
</protein>
<feature type="region of interest" description="Disordered" evidence="7">
    <location>
        <begin position="641"/>
        <end position="660"/>
    </location>
</feature>
<evidence type="ECO:0000256" key="5">
    <source>
        <dbReference type="ARBA" id="ARBA00023158"/>
    </source>
</evidence>
<dbReference type="SMART" id="SM00474">
    <property type="entry name" value="35EXOc"/>
    <property type="match status" value="1"/>
</dbReference>
<dbReference type="GO" id="GO:0000467">
    <property type="term" value="P:exonucleolytic trimming to generate mature 3'-end of 5.8S rRNA from tricistronic rRNA transcript (SSU-rRNA, 5.8S rRNA, LSU-rRNA)"/>
    <property type="evidence" value="ECO:0007669"/>
    <property type="project" value="InterPro"/>
</dbReference>
<feature type="region of interest" description="Disordered" evidence="7">
    <location>
        <begin position="1"/>
        <end position="28"/>
    </location>
</feature>
<dbReference type="GO" id="GO:0003727">
    <property type="term" value="F:single-stranded RNA binding"/>
    <property type="evidence" value="ECO:0007669"/>
    <property type="project" value="TreeGrafter"/>
</dbReference>
<dbReference type="FunFam" id="3.30.420.10:FF:000065">
    <property type="entry name" value="Protein RRP6-like 2 isoform A"/>
    <property type="match status" value="1"/>
</dbReference>
<dbReference type="InterPro" id="IPR002121">
    <property type="entry name" value="HRDC_dom"/>
</dbReference>
<feature type="region of interest" description="Disordered" evidence="7">
    <location>
        <begin position="668"/>
        <end position="711"/>
    </location>
</feature>
<dbReference type="Gene3D" id="1.10.150.80">
    <property type="entry name" value="HRDC domain"/>
    <property type="match status" value="1"/>
</dbReference>
<dbReference type="PROSITE" id="PS50967">
    <property type="entry name" value="HRDC"/>
    <property type="match status" value="1"/>
</dbReference>
<dbReference type="InterPro" id="IPR012337">
    <property type="entry name" value="RNaseH-like_sf"/>
</dbReference>
<dbReference type="InterPro" id="IPR044876">
    <property type="entry name" value="HRDC_dom_sf"/>
</dbReference>
<gene>
    <name evidence="9" type="ORF">Pyn_22207</name>
</gene>
<dbReference type="GO" id="GO:0000175">
    <property type="term" value="F:3'-5'-RNA exonuclease activity"/>
    <property type="evidence" value="ECO:0007669"/>
    <property type="project" value="InterPro"/>
</dbReference>
<evidence type="ECO:0000256" key="2">
    <source>
        <dbReference type="ARBA" id="ARBA00022722"/>
    </source>
</evidence>
<dbReference type="SUPFAM" id="SSF53098">
    <property type="entry name" value="Ribonuclease H-like"/>
    <property type="match status" value="1"/>
</dbReference>
<dbReference type="CDD" id="cd06147">
    <property type="entry name" value="Rrp6p_like_exo"/>
    <property type="match status" value="1"/>
</dbReference>
<dbReference type="InterPro" id="IPR045092">
    <property type="entry name" value="Rrp6-like"/>
</dbReference>
<dbReference type="GO" id="GO:0000176">
    <property type="term" value="C:nuclear exosome (RNase complex)"/>
    <property type="evidence" value="ECO:0007669"/>
    <property type="project" value="TreeGrafter"/>
</dbReference>
<dbReference type="InterPro" id="IPR010997">
    <property type="entry name" value="HRDC-like_sf"/>
</dbReference>
<dbReference type="GO" id="GO:0071040">
    <property type="term" value="P:nuclear polyadenylation-dependent antisense transcript catabolic process"/>
    <property type="evidence" value="ECO:0007669"/>
    <property type="project" value="TreeGrafter"/>
</dbReference>
<dbReference type="GO" id="GO:0000166">
    <property type="term" value="F:nucleotide binding"/>
    <property type="evidence" value="ECO:0007669"/>
    <property type="project" value="InterPro"/>
</dbReference>
<evidence type="ECO:0000256" key="6">
    <source>
        <dbReference type="ARBA" id="ARBA00023242"/>
    </source>
</evidence>
<dbReference type="GO" id="GO:0005730">
    <property type="term" value="C:nucleolus"/>
    <property type="evidence" value="ECO:0007669"/>
    <property type="project" value="TreeGrafter"/>
</dbReference>
<dbReference type="InterPro" id="IPR002562">
    <property type="entry name" value="3'-5'_exonuclease_dom"/>
</dbReference>
<dbReference type="GO" id="GO:0071039">
    <property type="term" value="P:nuclear polyadenylation-dependent CUT catabolic process"/>
    <property type="evidence" value="ECO:0007669"/>
    <property type="project" value="TreeGrafter"/>
</dbReference>
<dbReference type="InterPro" id="IPR049559">
    <property type="entry name" value="Rrp6p-like_exo"/>
</dbReference>
<accession>A0A314ZR94</accession>
<comment type="subcellular location">
    <subcellularLocation>
        <location evidence="1">Nucleus</location>
    </subcellularLocation>
</comment>
<dbReference type="GO" id="GO:0071051">
    <property type="term" value="P:poly(A)-dependent snoRNA 3'-end processing"/>
    <property type="evidence" value="ECO:0007669"/>
    <property type="project" value="TreeGrafter"/>
</dbReference>
<dbReference type="Proteomes" id="UP000250321">
    <property type="component" value="Unassembled WGS sequence"/>
</dbReference>
<name>A0A314ZR94_PRUYE</name>
<keyword evidence="3" id="KW-0378">Hydrolase</keyword>
<dbReference type="Pfam" id="PF01612">
    <property type="entry name" value="DNA_pol_A_exo1"/>
    <property type="match status" value="1"/>
</dbReference>
<dbReference type="InterPro" id="IPR036397">
    <property type="entry name" value="RNaseH_sf"/>
</dbReference>
<dbReference type="GO" id="GO:0071035">
    <property type="term" value="P:nuclear polyadenylation-dependent rRNA catabolic process"/>
    <property type="evidence" value="ECO:0007669"/>
    <property type="project" value="TreeGrafter"/>
</dbReference>
<dbReference type="AlphaFoldDB" id="A0A314ZR94"/>
<dbReference type="STRING" id="2094558.A0A314ZR94"/>
<feature type="region of interest" description="Disordered" evidence="7">
    <location>
        <begin position="758"/>
        <end position="813"/>
    </location>
</feature>
<keyword evidence="10" id="KW-1185">Reference proteome</keyword>
<dbReference type="PANTHER" id="PTHR12124">
    <property type="entry name" value="POLYMYOSITIS/SCLERODERMA AUTOANTIGEN-RELATED"/>
    <property type="match status" value="1"/>
</dbReference>
<reference evidence="9 10" key="1">
    <citation type="submission" date="2018-02" db="EMBL/GenBank/DDBJ databases">
        <title>Draft genome of wild Prunus yedoensis var. nudiflora.</title>
        <authorList>
            <person name="Baek S."/>
            <person name="Kim J.-H."/>
            <person name="Choi K."/>
            <person name="Kim G.-B."/>
            <person name="Cho A."/>
            <person name="Jang H."/>
            <person name="Shin C.-H."/>
            <person name="Yu H.-J."/>
            <person name="Mun J.-H."/>
        </authorList>
    </citation>
    <scope>NUCLEOTIDE SEQUENCE [LARGE SCALE GENOMIC DNA]</scope>
    <source>
        <strain evidence="10">cv. Jeju island</strain>
        <tissue evidence="9">Leaf</tissue>
    </source>
</reference>
<keyword evidence="5" id="KW-0943">RNA-mediated gene silencing</keyword>
<dbReference type="GO" id="GO:0080188">
    <property type="term" value="P:gene silencing by siRNA-directed DNA methylation"/>
    <property type="evidence" value="ECO:0007669"/>
    <property type="project" value="UniProtKB-ARBA"/>
</dbReference>